<sequence length="499" mass="51894">MPLKLASKTQVSGHFFVRRRLAFALLRRSVSMEINPVRWHRTLLVLSAVLGVVLVVGAFVYGWFRPAGTIDASSKIVADRSSGALFVVVGGRLHPALNLVSAQLIAGSPDRPTFVSSAQIAEWPKGPAVGIAGAPVQTPTVLSPQVSRWAVCDAAAETLRGVPVVTGIDGQLALGQGAAELGGAEALLLSYGQQVYVVANGVRMPVDLSEPALAGPLGISAGAAPTAMSEALFDALPAGGRLVVPVVSGAGGAPGVDLGPRVVVGAVVASRDVAADTDRFYVVLADGVQEISPVVASMLRQHDSFGLPTPPRVSPDRLAKVPRRHELDVDYYPRSPLRLVDAGARPVTCVAWRWGVTERRAQLSVISARTLPVRPDQRTKLVPLVGGGSAGVQANQVLISDDAATFVTTTGQALDSPARETLWLIASTGSRYGVPFDGNSVKALGLELAGVRPAPWAMLQVWPAGPELSQAAALTLHGPSDDVAVLPTKTDARVGAHKG</sequence>
<evidence type="ECO:0000256" key="3">
    <source>
        <dbReference type="ARBA" id="ARBA00022475"/>
    </source>
</evidence>
<evidence type="ECO:0000256" key="2">
    <source>
        <dbReference type="ARBA" id="ARBA00008149"/>
    </source>
</evidence>
<accession>B6CLZ8</accession>
<keyword evidence="3" id="KW-1003">Cell membrane</keyword>
<dbReference type="Gene3D" id="3.30.2390.20">
    <property type="entry name" value="Type VII secretion system EccB, repeat 1 domain"/>
    <property type="match status" value="1"/>
</dbReference>
<evidence type="ECO:0000256" key="4">
    <source>
        <dbReference type="ARBA" id="ARBA00022692"/>
    </source>
</evidence>
<organism evidence="11 12">
    <name type="scientific">Mycobacterium liflandii (strain 128FXT)</name>
    <dbReference type="NCBI Taxonomy" id="459424"/>
    <lineage>
        <taxon>Bacteria</taxon>
        <taxon>Bacillati</taxon>
        <taxon>Actinomycetota</taxon>
        <taxon>Actinomycetes</taxon>
        <taxon>Mycobacteriales</taxon>
        <taxon>Mycobacteriaceae</taxon>
        <taxon>Mycobacterium</taxon>
        <taxon>Mycobacterium ulcerans group</taxon>
    </lineage>
</organism>
<evidence type="ECO:0000256" key="6">
    <source>
        <dbReference type="ARBA" id="ARBA00022801"/>
    </source>
</evidence>
<evidence type="ECO:0000313" key="12">
    <source>
        <dbReference type="Proteomes" id="UP000011157"/>
    </source>
</evidence>
<evidence type="ECO:0000256" key="7">
    <source>
        <dbReference type="ARBA" id="ARBA00022840"/>
    </source>
</evidence>
<dbReference type="Gene3D" id="2.40.50.910">
    <property type="entry name" value="Type VII secretion system EccB, repeat 3 domain"/>
    <property type="match status" value="1"/>
</dbReference>
<reference evidence="11 12" key="1">
    <citation type="journal article" date="2008" name="BMC Genomics">
        <title>Deciphering the genetic basis for polyketide variation among mycobacteria producing mycolactones.</title>
        <authorList>
            <person name="Pidot S.J."/>
            <person name="Hong H."/>
            <person name="Seemann T."/>
            <person name="Porter J.L."/>
            <person name="Yip M.J."/>
            <person name="Men A."/>
            <person name="Johnson M."/>
            <person name="Wilson P."/>
            <person name="Davies J.K."/>
            <person name="Leadlay P.F."/>
            <person name="Stinear T.P."/>
        </authorList>
    </citation>
    <scope>NUCLEOTIDE SEQUENCE [LARGE SCALE GENOMIC DNA]</scope>
    <source>
        <strain evidence="11 12">128FXT</strain>
    </source>
</reference>
<dbReference type="Proteomes" id="UP000011157">
    <property type="component" value="Plasmid pMUM002"/>
</dbReference>
<name>B6CLZ8_MYCL1</name>
<evidence type="ECO:0000256" key="8">
    <source>
        <dbReference type="ARBA" id="ARBA00022989"/>
    </source>
</evidence>
<dbReference type="InterPro" id="IPR007795">
    <property type="entry name" value="T7SS_EccB"/>
</dbReference>
<evidence type="ECO:0000256" key="5">
    <source>
        <dbReference type="ARBA" id="ARBA00022741"/>
    </source>
</evidence>
<protein>
    <submittedName>
        <fullName evidence="11">Conserved membrane protein</fullName>
    </submittedName>
</protein>
<dbReference type="GO" id="GO:0005576">
    <property type="term" value="C:extracellular region"/>
    <property type="evidence" value="ECO:0007669"/>
    <property type="project" value="TreeGrafter"/>
</dbReference>
<geneLocation type="plasmid" evidence="11 12">
    <name>pMUM002</name>
</geneLocation>
<evidence type="ECO:0000256" key="9">
    <source>
        <dbReference type="ARBA" id="ARBA00023136"/>
    </source>
</evidence>
<keyword evidence="4 10" id="KW-0812">Transmembrane</keyword>
<evidence type="ECO:0000256" key="10">
    <source>
        <dbReference type="SAM" id="Phobius"/>
    </source>
</evidence>
<keyword evidence="8 10" id="KW-1133">Transmembrane helix</keyword>
<dbReference type="EMBL" id="EU271968">
    <property type="protein sequence ID" value="ACA57635.1"/>
    <property type="molecule type" value="Genomic_DNA"/>
</dbReference>
<reference evidence="12" key="2">
    <citation type="journal article" date="2013" name="J. Bacteriol.">
        <title>Complete Genome Sequence of the Frog Pathogen Mycobacterium ulcerans Ecovar Liflandii.</title>
        <authorList>
            <person name="Tobias N.J."/>
            <person name="Doig K.D."/>
            <person name="Medema M.H."/>
            <person name="Chen H."/>
            <person name="Haring V."/>
            <person name="Moore R."/>
            <person name="Seemann T."/>
            <person name="Stinear T.P."/>
        </authorList>
    </citation>
    <scope>NUCLEOTIDE SEQUENCE</scope>
    <source>
        <strain evidence="12">128FXT</strain>
    </source>
</reference>
<dbReference type="KEGG" id="mli:MULP_090"/>
<keyword evidence="11" id="KW-0614">Plasmid</keyword>
<dbReference type="GO" id="GO:0005524">
    <property type="term" value="F:ATP binding"/>
    <property type="evidence" value="ECO:0007669"/>
    <property type="project" value="UniProtKB-KW"/>
</dbReference>
<keyword evidence="5" id="KW-0547">Nucleotide-binding</keyword>
<keyword evidence="7" id="KW-0067">ATP-binding</keyword>
<comment type="similarity">
    <text evidence="2">Belongs to the EccB family.</text>
</comment>
<dbReference type="GO" id="GO:0016787">
    <property type="term" value="F:hydrolase activity"/>
    <property type="evidence" value="ECO:0007669"/>
    <property type="project" value="UniProtKB-KW"/>
</dbReference>
<evidence type="ECO:0000256" key="1">
    <source>
        <dbReference type="ARBA" id="ARBA00004162"/>
    </source>
</evidence>
<dbReference type="RefSeq" id="WP_012552894.1">
    <property type="nucleotide sequence ID" value="NC_011355.1"/>
</dbReference>
<keyword evidence="12" id="KW-1185">Reference proteome</keyword>
<keyword evidence="6" id="KW-0378">Hydrolase</keyword>
<comment type="subcellular location">
    <subcellularLocation>
        <location evidence="1">Cell membrane</location>
        <topology evidence="1">Single-pass membrane protein</topology>
    </subcellularLocation>
</comment>
<dbReference type="NCBIfam" id="TIGR03919">
    <property type="entry name" value="T7SS_EccB"/>
    <property type="match status" value="1"/>
</dbReference>
<dbReference type="PATRIC" id="fig|459424.11.peg.6038"/>
<dbReference type="PANTHER" id="PTHR40765:SF2">
    <property type="entry name" value="ESX-2 SECRETION SYSTEM ATPASE ECCB2"/>
    <property type="match status" value="1"/>
</dbReference>
<dbReference type="InterPro" id="IPR044857">
    <property type="entry name" value="T7SS_EccB_R1"/>
</dbReference>
<dbReference type="HOGENOM" id="CLU_036302_1_1_11"/>
<evidence type="ECO:0000313" key="11">
    <source>
        <dbReference type="EMBL" id="ACA57635.1"/>
    </source>
</evidence>
<dbReference type="Pfam" id="PF05108">
    <property type="entry name" value="T7SS_ESX1_EccB"/>
    <property type="match status" value="1"/>
</dbReference>
<dbReference type="GO" id="GO:0005886">
    <property type="term" value="C:plasma membrane"/>
    <property type="evidence" value="ECO:0007669"/>
    <property type="project" value="UniProtKB-SubCell"/>
</dbReference>
<keyword evidence="9 10" id="KW-0472">Membrane</keyword>
<dbReference type="InterPro" id="IPR042485">
    <property type="entry name" value="T7SS_EccB_R3"/>
</dbReference>
<gene>
    <name evidence="11" type="ordered locus">MULP_090</name>
</gene>
<feature type="transmembrane region" description="Helical" evidence="10">
    <location>
        <begin position="42"/>
        <end position="64"/>
    </location>
</feature>
<proteinExistence type="inferred from homology"/>
<dbReference type="AlphaFoldDB" id="B6CLZ8"/>
<dbReference type="PANTHER" id="PTHR40765">
    <property type="entry name" value="ESX-2 SECRETION SYSTEM ATPASE ECCB2"/>
    <property type="match status" value="1"/>
</dbReference>